<dbReference type="Proteomes" id="UP001147700">
    <property type="component" value="Unassembled WGS sequence"/>
</dbReference>
<dbReference type="EMBL" id="JAPCID010000014">
    <property type="protein sequence ID" value="MDA0138230.1"/>
    <property type="molecule type" value="Genomic_DNA"/>
</dbReference>
<gene>
    <name evidence="1" type="ORF">OJ962_12030</name>
</gene>
<proteinExistence type="predicted"/>
<protein>
    <submittedName>
        <fullName evidence="1">Uncharacterized protein</fullName>
    </submittedName>
</protein>
<accession>A0ABT4RIB3</accession>
<reference evidence="1" key="1">
    <citation type="submission" date="2022-10" db="EMBL/GenBank/DDBJ databases">
        <title>The WGS of Solirubrobacter sp. CPCC 204708.</title>
        <authorList>
            <person name="Jiang Z."/>
        </authorList>
    </citation>
    <scope>NUCLEOTIDE SEQUENCE</scope>
    <source>
        <strain evidence="1">CPCC 204708</strain>
    </source>
</reference>
<organism evidence="1 2">
    <name type="scientific">Solirubrobacter deserti</name>
    <dbReference type="NCBI Taxonomy" id="2282478"/>
    <lineage>
        <taxon>Bacteria</taxon>
        <taxon>Bacillati</taxon>
        <taxon>Actinomycetota</taxon>
        <taxon>Thermoleophilia</taxon>
        <taxon>Solirubrobacterales</taxon>
        <taxon>Solirubrobacteraceae</taxon>
        <taxon>Solirubrobacter</taxon>
    </lineage>
</organism>
<sequence length="87" mass="8924">MNDFERALERELLAAARRRTAARRRRTPTLFLATALATGVAAFAGAPALVATDTSSSGAITAPPCSAQESLLGAGACTSNPFSSLTQ</sequence>
<keyword evidence="2" id="KW-1185">Reference proteome</keyword>
<name>A0ABT4RIB3_9ACTN</name>
<comment type="caution">
    <text evidence="1">The sequence shown here is derived from an EMBL/GenBank/DDBJ whole genome shotgun (WGS) entry which is preliminary data.</text>
</comment>
<evidence type="ECO:0000313" key="1">
    <source>
        <dbReference type="EMBL" id="MDA0138230.1"/>
    </source>
</evidence>
<dbReference type="RefSeq" id="WP_202956464.1">
    <property type="nucleotide sequence ID" value="NZ_JAPCID010000014.1"/>
</dbReference>
<evidence type="ECO:0000313" key="2">
    <source>
        <dbReference type="Proteomes" id="UP001147700"/>
    </source>
</evidence>